<organism evidence="1 2">
    <name type="scientific">Erythroxylum novogranatense</name>
    <dbReference type="NCBI Taxonomy" id="1862640"/>
    <lineage>
        <taxon>Eukaryota</taxon>
        <taxon>Viridiplantae</taxon>
        <taxon>Streptophyta</taxon>
        <taxon>Embryophyta</taxon>
        <taxon>Tracheophyta</taxon>
        <taxon>Spermatophyta</taxon>
        <taxon>Magnoliopsida</taxon>
        <taxon>eudicotyledons</taxon>
        <taxon>Gunneridae</taxon>
        <taxon>Pentapetalae</taxon>
        <taxon>rosids</taxon>
        <taxon>fabids</taxon>
        <taxon>Malpighiales</taxon>
        <taxon>Erythroxylaceae</taxon>
        <taxon>Erythroxylum</taxon>
    </lineage>
</organism>
<comment type="caution">
    <text evidence="1">The sequence shown here is derived from an EMBL/GenBank/DDBJ whole genome shotgun (WGS) entry which is preliminary data.</text>
</comment>
<gene>
    <name evidence="1" type="ORF">K2173_007386</name>
</gene>
<evidence type="ECO:0000313" key="2">
    <source>
        <dbReference type="Proteomes" id="UP001159364"/>
    </source>
</evidence>
<keyword evidence="2" id="KW-1185">Reference proteome</keyword>
<name>A0AAV8T7K2_9ROSI</name>
<dbReference type="AlphaFoldDB" id="A0AAV8T7K2"/>
<evidence type="ECO:0000313" key="1">
    <source>
        <dbReference type="EMBL" id="KAJ8762230.1"/>
    </source>
</evidence>
<dbReference type="PANTHER" id="PTHR34213:SF2">
    <property type="entry name" value="NUCLEAR TRANSPORT FACTOR 2 (NTF2) FAMILY PROTEIN"/>
    <property type="match status" value="1"/>
</dbReference>
<protein>
    <submittedName>
        <fullName evidence="1">Uncharacterized protein</fullName>
    </submittedName>
</protein>
<dbReference type="PANTHER" id="PTHR34213">
    <property type="entry name" value="NUCLEAR TRANSPORT FACTOR 2 (NTF2) FAMILY PROTEIN"/>
    <property type="match status" value="1"/>
</dbReference>
<reference evidence="1 2" key="1">
    <citation type="submission" date="2021-09" db="EMBL/GenBank/DDBJ databases">
        <title>Genomic insights and catalytic innovation underlie evolution of tropane alkaloids biosynthesis.</title>
        <authorList>
            <person name="Wang Y.-J."/>
            <person name="Tian T."/>
            <person name="Huang J.-P."/>
            <person name="Huang S.-X."/>
        </authorList>
    </citation>
    <scope>NUCLEOTIDE SEQUENCE [LARGE SCALE GENOMIC DNA]</scope>
    <source>
        <strain evidence="1">KIB-2018</strain>
        <tissue evidence="1">Leaf</tissue>
    </source>
</reference>
<proteinExistence type="predicted"/>
<dbReference type="EMBL" id="JAIWQS010000006">
    <property type="protein sequence ID" value="KAJ8762230.1"/>
    <property type="molecule type" value="Genomic_DNA"/>
</dbReference>
<sequence>MFPSRELLNFQVYCHKYSFLYLIKSRLYRVFVSFNLIPAYICYTNIYACLENTRSVNNNENTRLTMRTQDHFLQILIDNKQHYVLLGKGIEMISLIKLYVVDGKVVLHEDCYEGRDTTSSHLLGRQEIKIAKHCRLSQAGFAEES</sequence>
<accession>A0AAV8T7K2</accession>
<dbReference type="Proteomes" id="UP001159364">
    <property type="component" value="Linkage Group LG06"/>
</dbReference>